<proteinExistence type="predicted"/>
<sequence length="558" mass="62140">MSKALNSPAARILRSSRFFSLPPPLPQPSVDLPTTSGNIRTSDTATLPYPTKQAISAPASSRHRGDWGLKRPLPERTNNTSTPHVRINAMDTLEHITDFDSASDHTLTLRKAQELNLWMTRANRKRTNNFNSSISAFDDTLDHTALQEPTRPSTNSADASDNINRLPLGMERTLRIRSINSILQQRGEKPERWKTDGPWLPMMSEIDFEKYLVEVVSKPRIRDEFKKFLRKNRADKKRLQAVEQMRDEAGFDPENPDDVARLDEMCRIDQEEDQGLERYILELRSNNTDLSSTLPTLIQEFFDLPPLPKASPSAPHGITGFSTGIRKSSETPPSTHPSGGLSYIRSRSFMENSPVHGPQFQHAPLEARVLRPRRAPQGPVEHSVIGVGGFVTKDYVTGRSYRSGDEDSNPQKGMTWNFDTPGGNKLWVTPSEAHVDDNSRIRIDIVYPEKEAIAVKTGGPDPRKVHFDNDDAIVERLRNTPVLSAADQRNTAPAGTAQNANYGSALPDTRTLPRAQPLEGEELKNLKDAVKQAKGDPNGRLGSSIMNILNSRATTGQS</sequence>
<evidence type="ECO:0000313" key="2">
    <source>
        <dbReference type="EMBL" id="KAF2226173.1"/>
    </source>
</evidence>
<dbReference type="PANTHER" id="PTHR28058">
    <property type="entry name" value="37S RIBOSOMAL PROTEIN MRP51, MITOCHONDRIAL"/>
    <property type="match status" value="1"/>
</dbReference>
<feature type="compositionally biased region" description="Basic and acidic residues" evidence="1">
    <location>
        <begin position="63"/>
        <end position="74"/>
    </location>
</feature>
<evidence type="ECO:0000313" key="3">
    <source>
        <dbReference type="Proteomes" id="UP000799538"/>
    </source>
</evidence>
<evidence type="ECO:0000256" key="1">
    <source>
        <dbReference type="SAM" id="MobiDB-lite"/>
    </source>
</evidence>
<organism evidence="2 3">
    <name type="scientific">Elsinoe ampelina</name>
    <dbReference type="NCBI Taxonomy" id="302913"/>
    <lineage>
        <taxon>Eukaryota</taxon>
        <taxon>Fungi</taxon>
        <taxon>Dikarya</taxon>
        <taxon>Ascomycota</taxon>
        <taxon>Pezizomycotina</taxon>
        <taxon>Dothideomycetes</taxon>
        <taxon>Dothideomycetidae</taxon>
        <taxon>Myriangiales</taxon>
        <taxon>Elsinoaceae</taxon>
        <taxon>Elsinoe</taxon>
    </lineage>
</organism>
<feature type="compositionally biased region" description="Polar residues" evidence="1">
    <location>
        <begin position="544"/>
        <end position="558"/>
    </location>
</feature>
<gene>
    <name evidence="2" type="ORF">BDZ85DRAFT_258713</name>
</gene>
<name>A0A6A6GLD7_9PEZI</name>
<feature type="compositionally biased region" description="Polar residues" evidence="1">
    <location>
        <begin position="487"/>
        <end position="502"/>
    </location>
</feature>
<dbReference type="InterPro" id="IPR016712">
    <property type="entry name" value="Rbsml_bS1m-like"/>
</dbReference>
<feature type="region of interest" description="Disordered" evidence="1">
    <location>
        <begin position="54"/>
        <end position="82"/>
    </location>
</feature>
<dbReference type="EMBL" id="ML992503">
    <property type="protein sequence ID" value="KAF2226173.1"/>
    <property type="molecule type" value="Genomic_DNA"/>
</dbReference>
<dbReference type="Pfam" id="PF11709">
    <property type="entry name" value="Mit_ribos_Mrp51"/>
    <property type="match status" value="1"/>
</dbReference>
<dbReference type="AlphaFoldDB" id="A0A6A6GLD7"/>
<dbReference type="PANTHER" id="PTHR28058:SF1">
    <property type="entry name" value="SMALL RIBOSOMAL SUBUNIT PROTEIN BS1M"/>
    <property type="match status" value="1"/>
</dbReference>
<dbReference type="GO" id="GO:0003735">
    <property type="term" value="F:structural constituent of ribosome"/>
    <property type="evidence" value="ECO:0007669"/>
    <property type="project" value="TreeGrafter"/>
</dbReference>
<dbReference type="GO" id="GO:0070124">
    <property type="term" value="P:mitochondrial translational initiation"/>
    <property type="evidence" value="ECO:0007669"/>
    <property type="project" value="TreeGrafter"/>
</dbReference>
<reference evidence="3" key="1">
    <citation type="journal article" date="2020" name="Stud. Mycol.">
        <title>101 Dothideomycetes genomes: A test case for predicting lifestyles and emergence of pathogens.</title>
        <authorList>
            <person name="Haridas S."/>
            <person name="Albert R."/>
            <person name="Binder M."/>
            <person name="Bloem J."/>
            <person name="LaButti K."/>
            <person name="Salamov A."/>
            <person name="Andreopoulos B."/>
            <person name="Baker S."/>
            <person name="Barry K."/>
            <person name="Bills G."/>
            <person name="Bluhm B."/>
            <person name="Cannon C."/>
            <person name="Castanera R."/>
            <person name="Culley D."/>
            <person name="Daum C."/>
            <person name="Ezra D."/>
            <person name="Gonzalez J."/>
            <person name="Henrissat B."/>
            <person name="Kuo A."/>
            <person name="Liang C."/>
            <person name="Lipzen A."/>
            <person name="Lutzoni F."/>
            <person name="Magnuson J."/>
            <person name="Mondo S."/>
            <person name="Nolan M."/>
            <person name="Ohm R."/>
            <person name="Pangilinan J."/>
            <person name="Park H.-J."/>
            <person name="Ramirez L."/>
            <person name="Alfaro M."/>
            <person name="Sun H."/>
            <person name="Tritt A."/>
            <person name="Yoshinaga Y."/>
            <person name="Zwiers L.-H."/>
            <person name="Turgeon B."/>
            <person name="Goodwin S."/>
            <person name="Spatafora J."/>
            <person name="Crous P."/>
            <person name="Grigoriev I."/>
        </authorList>
    </citation>
    <scope>NUCLEOTIDE SEQUENCE [LARGE SCALE GENOMIC DNA]</scope>
    <source>
        <strain evidence="3">CECT 20119</strain>
    </source>
</reference>
<protein>
    <submittedName>
        <fullName evidence="2">Mitochondrial ribosomal protein subunit-domain-containing protein</fullName>
    </submittedName>
</protein>
<dbReference type="OrthoDB" id="3913595at2759"/>
<accession>A0A6A6GLD7</accession>
<dbReference type="GO" id="GO:0005763">
    <property type="term" value="C:mitochondrial small ribosomal subunit"/>
    <property type="evidence" value="ECO:0007669"/>
    <property type="project" value="TreeGrafter"/>
</dbReference>
<keyword evidence="2" id="KW-0689">Ribosomal protein</keyword>
<keyword evidence="2" id="KW-0687">Ribonucleoprotein</keyword>
<feature type="region of interest" description="Disordered" evidence="1">
    <location>
        <begin position="531"/>
        <end position="558"/>
    </location>
</feature>
<dbReference type="Proteomes" id="UP000799538">
    <property type="component" value="Unassembled WGS sequence"/>
</dbReference>
<feature type="region of interest" description="Disordered" evidence="1">
    <location>
        <begin position="484"/>
        <end position="512"/>
    </location>
</feature>
<keyword evidence="3" id="KW-1185">Reference proteome</keyword>